<dbReference type="InParanoid" id="A0A2K1QNE2"/>
<evidence type="ECO:0000313" key="3">
    <source>
        <dbReference type="Proteomes" id="UP000243797"/>
    </source>
</evidence>
<sequence>MNTGGLAHMSYNNNNNQNYSAGFAPNNGFASRSKGGNSKRLSVALPPKVDSISENQAPTPRTTSRSHLLAGLRTAPRNNANPPASAPHNQTRHQSPSGNQWANAGYDSYQQGVPQVAMAGYGMNQYSMQAGQQTYALPEQVLAPPELYDDGEEMDPNMLEQLQITGLYLAQRQQQLQQQLANITAAANQFQGLNMGLYQQHMSMNNLQQQIADPVEVPGQPGLFVVQNPLTGEFQYVQTQAQHAPQRNQSPLGRSQTMHNLSNPGMYDASSRPIFRAEISPPPTDKPTPATSRSITPPTKSKSPQAALEHVEPLPPPSANAFRRGHHKKLSSLSISNGAPVSDGPKTSSAAIFGSNRVFIPPTPMTGTFGPGAARAGAHPVRQPRGPPNLEELVALPTANHEGSKNFAARRRRAALNNLVRAGSVRRGASNPLSFASPTSESDMSLAASEEDEPGLYRKQSPIGSERSTKRGSQSSVDGSQNGSAVQTPMTENGDAFDMSSFVKQLPVHMQQGIAQGGERRKLLGLAGRAEKRKSVY</sequence>
<feature type="compositionally biased region" description="Polar residues" evidence="1">
    <location>
        <begin position="30"/>
        <end position="40"/>
    </location>
</feature>
<evidence type="ECO:0000256" key="1">
    <source>
        <dbReference type="SAM" id="MobiDB-lite"/>
    </source>
</evidence>
<accession>A0A2K1QNE2</accession>
<evidence type="ECO:0000313" key="2">
    <source>
        <dbReference type="EMBL" id="PNS16644.1"/>
    </source>
</evidence>
<feature type="region of interest" description="Disordered" evidence="1">
    <location>
        <begin position="428"/>
        <end position="499"/>
    </location>
</feature>
<feature type="region of interest" description="Disordered" evidence="1">
    <location>
        <begin position="30"/>
        <end position="106"/>
    </location>
</feature>
<dbReference type="STRING" id="2082308.A0A2K1QNE2"/>
<proteinExistence type="predicted"/>
<feature type="compositionally biased region" description="Polar residues" evidence="1">
    <location>
        <begin position="431"/>
        <end position="443"/>
    </location>
</feature>
<name>A0A2K1QNE2_9PEZI</name>
<protein>
    <submittedName>
        <fullName evidence="2">Uncharacterized protein</fullName>
    </submittedName>
</protein>
<dbReference type="OrthoDB" id="4092340at2759"/>
<feature type="compositionally biased region" description="Polar residues" evidence="1">
    <location>
        <begin position="52"/>
        <end position="66"/>
    </location>
</feature>
<feature type="region of interest" description="Disordered" evidence="1">
    <location>
        <begin position="513"/>
        <end position="537"/>
    </location>
</feature>
<dbReference type="EMBL" id="NKHZ01000055">
    <property type="protein sequence ID" value="PNS16644.1"/>
    <property type="molecule type" value="Genomic_DNA"/>
</dbReference>
<feature type="region of interest" description="Disordered" evidence="1">
    <location>
        <begin position="369"/>
        <end position="390"/>
    </location>
</feature>
<dbReference type="Proteomes" id="UP000243797">
    <property type="component" value="Unassembled WGS sequence"/>
</dbReference>
<feature type="compositionally biased region" description="Polar residues" evidence="1">
    <location>
        <begin position="92"/>
        <end position="106"/>
    </location>
</feature>
<feature type="compositionally biased region" description="Polar residues" evidence="1">
    <location>
        <begin position="331"/>
        <end position="348"/>
    </location>
</feature>
<dbReference type="AlphaFoldDB" id="A0A2K1QNE2"/>
<keyword evidence="3" id="KW-1185">Reference proteome</keyword>
<gene>
    <name evidence="2" type="ORF">CAC42_4608</name>
</gene>
<reference evidence="2 3" key="1">
    <citation type="submission" date="2017-06" db="EMBL/GenBank/DDBJ databases">
        <title>Draft genome sequence of a variant of Elsinoe murrayae.</title>
        <authorList>
            <person name="Cheng Q."/>
        </authorList>
    </citation>
    <scope>NUCLEOTIDE SEQUENCE [LARGE SCALE GENOMIC DNA]</scope>
    <source>
        <strain evidence="2 3">CQ-2017a</strain>
    </source>
</reference>
<feature type="compositionally biased region" description="Low complexity" evidence="1">
    <location>
        <begin position="75"/>
        <end position="89"/>
    </location>
</feature>
<feature type="compositionally biased region" description="Polar residues" evidence="1">
    <location>
        <begin position="471"/>
        <end position="491"/>
    </location>
</feature>
<feature type="compositionally biased region" description="Polar residues" evidence="1">
    <location>
        <begin position="289"/>
        <end position="304"/>
    </location>
</feature>
<feature type="region of interest" description="Disordered" evidence="1">
    <location>
        <begin position="239"/>
        <end position="348"/>
    </location>
</feature>
<organism evidence="2 3">
    <name type="scientific">Sphaceloma murrayae</name>
    <dbReference type="NCBI Taxonomy" id="2082308"/>
    <lineage>
        <taxon>Eukaryota</taxon>
        <taxon>Fungi</taxon>
        <taxon>Dikarya</taxon>
        <taxon>Ascomycota</taxon>
        <taxon>Pezizomycotina</taxon>
        <taxon>Dothideomycetes</taxon>
        <taxon>Dothideomycetidae</taxon>
        <taxon>Myriangiales</taxon>
        <taxon>Elsinoaceae</taxon>
        <taxon>Sphaceloma</taxon>
    </lineage>
</organism>
<comment type="caution">
    <text evidence="2">The sequence shown here is derived from an EMBL/GenBank/DDBJ whole genome shotgun (WGS) entry which is preliminary data.</text>
</comment>
<feature type="compositionally biased region" description="Polar residues" evidence="1">
    <location>
        <begin position="239"/>
        <end position="263"/>
    </location>
</feature>